<protein>
    <submittedName>
        <fullName evidence="1">Uncharacterized protein</fullName>
    </submittedName>
</protein>
<keyword evidence="2" id="KW-1185">Reference proteome</keyword>
<evidence type="ECO:0000313" key="1">
    <source>
        <dbReference type="EMBL" id="TCT37668.1"/>
    </source>
</evidence>
<evidence type="ECO:0000313" key="2">
    <source>
        <dbReference type="Proteomes" id="UP000295097"/>
    </source>
</evidence>
<comment type="caution">
    <text evidence="1">The sequence shown here is derived from an EMBL/GenBank/DDBJ whole genome shotgun (WGS) entry which is preliminary data.</text>
</comment>
<name>A0A4R3NPK5_9HYPH</name>
<sequence>MARRRDPLTKDLFSWEPPKISVGYSEDVIGRGRLDGKIARLVGQALRDAREDGMGREEIAAEMSTFLGRDISATTLYKWTSESSEGHRIPLDAFIALVRATDAKDLLGFVPGEFGLTVIEAEYADLIEERLLEDHIEEMQARRQVLAARRKGRR</sequence>
<proteinExistence type="predicted"/>
<dbReference type="AlphaFoldDB" id="A0A4R3NPK5"/>
<gene>
    <name evidence="1" type="ORF">EDC90_101758</name>
</gene>
<organism evidence="1 2">
    <name type="scientific">Martelella mediterranea</name>
    <dbReference type="NCBI Taxonomy" id="293089"/>
    <lineage>
        <taxon>Bacteria</taxon>
        <taxon>Pseudomonadati</taxon>
        <taxon>Pseudomonadota</taxon>
        <taxon>Alphaproteobacteria</taxon>
        <taxon>Hyphomicrobiales</taxon>
        <taxon>Aurantimonadaceae</taxon>
        <taxon>Martelella</taxon>
    </lineage>
</organism>
<dbReference type="Proteomes" id="UP000295097">
    <property type="component" value="Unassembled WGS sequence"/>
</dbReference>
<dbReference type="RefSeq" id="WP_165972817.1">
    <property type="nucleotide sequence ID" value="NZ_SMAR01000017.1"/>
</dbReference>
<dbReference type="EMBL" id="SMAR01000017">
    <property type="protein sequence ID" value="TCT37668.1"/>
    <property type="molecule type" value="Genomic_DNA"/>
</dbReference>
<accession>A0A4R3NPK5</accession>
<reference evidence="1 2" key="1">
    <citation type="submission" date="2019-03" db="EMBL/GenBank/DDBJ databases">
        <title>Freshwater and sediment microbial communities from various areas in North America, analyzing microbe dynamics in response to fracking.</title>
        <authorList>
            <person name="Lamendella R."/>
        </authorList>
    </citation>
    <scope>NUCLEOTIDE SEQUENCE [LARGE SCALE GENOMIC DNA]</scope>
    <source>
        <strain evidence="1 2">175.2</strain>
    </source>
</reference>